<dbReference type="Proteomes" id="UP001231518">
    <property type="component" value="Chromosome 20"/>
</dbReference>
<dbReference type="PANTHER" id="PTHR43142:SF1">
    <property type="entry name" value="CARBOXYLIC ESTER HYDROLASE"/>
    <property type="match status" value="1"/>
</dbReference>
<dbReference type="Gene3D" id="3.40.50.1820">
    <property type="entry name" value="alpha/beta hydrolase"/>
    <property type="match status" value="2"/>
</dbReference>
<dbReference type="GO" id="GO:0052689">
    <property type="term" value="F:carboxylic ester hydrolase activity"/>
    <property type="evidence" value="ECO:0007669"/>
    <property type="project" value="UniProtKB-KW"/>
</dbReference>
<dbReference type="SUPFAM" id="SSF53474">
    <property type="entry name" value="alpha/beta-Hydrolases"/>
    <property type="match status" value="2"/>
</dbReference>
<dbReference type="InterPro" id="IPR002018">
    <property type="entry name" value="CarbesteraseB"/>
</dbReference>
<evidence type="ECO:0000313" key="6">
    <source>
        <dbReference type="EMBL" id="KAJ8723772.1"/>
    </source>
</evidence>
<keyword evidence="2" id="KW-0719">Serine esterase</keyword>
<dbReference type="PANTHER" id="PTHR43142">
    <property type="entry name" value="CARBOXYLIC ESTER HYDROLASE"/>
    <property type="match status" value="1"/>
</dbReference>
<comment type="similarity">
    <text evidence="1">Belongs to the type-B carboxylesterase/lipase family.</text>
</comment>
<accession>A0AAD7YQD9</accession>
<evidence type="ECO:0000256" key="3">
    <source>
        <dbReference type="ARBA" id="ARBA00022801"/>
    </source>
</evidence>
<dbReference type="EMBL" id="JARGEI010000011">
    <property type="protein sequence ID" value="KAJ8723772.1"/>
    <property type="molecule type" value="Genomic_DNA"/>
</dbReference>
<proteinExistence type="inferred from homology"/>
<dbReference type="AlphaFoldDB" id="A0AAD7YQD9"/>
<evidence type="ECO:0000313" key="7">
    <source>
        <dbReference type="Proteomes" id="UP001231518"/>
    </source>
</evidence>
<sequence length="260" mass="29329">MQKASAQCCVRLLQKSAMSPGLEIWSMTLLISVARVCCTKVEYTPVVAVEGLKIKGLKENGFAKYLGVPYGIIDKGNPFGPMKPHPGSSDVFEATESKKCPQLENKVVVGTLDCLTVDIYVPTIGNQQDHFPVMATTVYRYVFSYSGGRNLMKKKYNLNSSGATHGDELGYLLNYNMLGDKPTPKDQIMIDRMTAIWANFAKFGNPIPKKTNLLPNLWELTTKEYHQYLDINSQLSMKRMPTHKRMAFWSLFYKLYGETK</sequence>
<protein>
    <recommendedName>
        <fullName evidence="5">Carboxylesterase type B domain-containing protein</fullName>
    </recommendedName>
</protein>
<keyword evidence="7" id="KW-1185">Reference proteome</keyword>
<feature type="domain" description="Carboxylesterase type B" evidence="5">
    <location>
        <begin position="47"/>
        <end position="134"/>
    </location>
</feature>
<evidence type="ECO:0000256" key="4">
    <source>
        <dbReference type="ARBA" id="ARBA00023180"/>
    </source>
</evidence>
<evidence type="ECO:0000256" key="1">
    <source>
        <dbReference type="ARBA" id="ARBA00005964"/>
    </source>
</evidence>
<organism evidence="6 7">
    <name type="scientific">Mythimna separata</name>
    <name type="common">Oriental armyworm</name>
    <name type="synonym">Pseudaletia separata</name>
    <dbReference type="NCBI Taxonomy" id="271217"/>
    <lineage>
        <taxon>Eukaryota</taxon>
        <taxon>Metazoa</taxon>
        <taxon>Ecdysozoa</taxon>
        <taxon>Arthropoda</taxon>
        <taxon>Hexapoda</taxon>
        <taxon>Insecta</taxon>
        <taxon>Pterygota</taxon>
        <taxon>Neoptera</taxon>
        <taxon>Endopterygota</taxon>
        <taxon>Lepidoptera</taxon>
        <taxon>Glossata</taxon>
        <taxon>Ditrysia</taxon>
        <taxon>Noctuoidea</taxon>
        <taxon>Noctuidae</taxon>
        <taxon>Noctuinae</taxon>
        <taxon>Hadenini</taxon>
        <taxon>Mythimna</taxon>
    </lineage>
</organism>
<keyword evidence="4" id="KW-0325">Glycoprotein</keyword>
<dbReference type="InterPro" id="IPR029058">
    <property type="entry name" value="AB_hydrolase_fold"/>
</dbReference>
<name>A0AAD7YQD9_MYTSE</name>
<comment type="caution">
    <text evidence="6">The sequence shown here is derived from an EMBL/GenBank/DDBJ whole genome shotgun (WGS) entry which is preliminary data.</text>
</comment>
<dbReference type="Pfam" id="PF00135">
    <property type="entry name" value="COesterase"/>
    <property type="match status" value="2"/>
</dbReference>
<keyword evidence="3" id="KW-0378">Hydrolase</keyword>
<feature type="domain" description="Carboxylesterase type B" evidence="5">
    <location>
        <begin position="136"/>
        <end position="249"/>
    </location>
</feature>
<evidence type="ECO:0000259" key="5">
    <source>
        <dbReference type="Pfam" id="PF00135"/>
    </source>
</evidence>
<reference evidence="6" key="1">
    <citation type="submission" date="2023-03" db="EMBL/GenBank/DDBJ databases">
        <title>Chromosome-level genomes of two armyworms, Mythimna separata and Mythimna loreyi, provide insights into the biosynthesis and reception of sex pheromones.</title>
        <authorList>
            <person name="Zhao H."/>
        </authorList>
    </citation>
    <scope>NUCLEOTIDE SEQUENCE</scope>
    <source>
        <strain evidence="6">BeijingLab</strain>
        <tissue evidence="6">Pupa</tissue>
    </source>
</reference>
<gene>
    <name evidence="6" type="ORF">PYW07_007752</name>
</gene>
<evidence type="ECO:0000256" key="2">
    <source>
        <dbReference type="ARBA" id="ARBA00022487"/>
    </source>
</evidence>